<evidence type="ECO:0000256" key="1">
    <source>
        <dbReference type="SAM" id="SignalP"/>
    </source>
</evidence>
<dbReference type="Gene3D" id="3.10.450.50">
    <property type="match status" value="1"/>
</dbReference>
<organism evidence="3 4">
    <name type="scientific">Sungkyunkwania multivorans</name>
    <dbReference type="NCBI Taxonomy" id="1173618"/>
    <lineage>
        <taxon>Bacteria</taxon>
        <taxon>Pseudomonadati</taxon>
        <taxon>Bacteroidota</taxon>
        <taxon>Flavobacteriia</taxon>
        <taxon>Flavobacteriales</taxon>
        <taxon>Flavobacteriaceae</taxon>
        <taxon>Sungkyunkwania</taxon>
    </lineage>
</organism>
<name>A0ABW3CYK5_9FLAO</name>
<reference evidence="4" key="1">
    <citation type="journal article" date="2019" name="Int. J. Syst. Evol. Microbiol.">
        <title>The Global Catalogue of Microorganisms (GCM) 10K type strain sequencing project: providing services to taxonomists for standard genome sequencing and annotation.</title>
        <authorList>
            <consortium name="The Broad Institute Genomics Platform"/>
            <consortium name="The Broad Institute Genome Sequencing Center for Infectious Disease"/>
            <person name="Wu L."/>
            <person name="Ma J."/>
        </authorList>
    </citation>
    <scope>NUCLEOTIDE SEQUENCE [LARGE SCALE GENOMIC DNA]</scope>
    <source>
        <strain evidence="4">CCUG 62952</strain>
    </source>
</reference>
<evidence type="ECO:0000313" key="3">
    <source>
        <dbReference type="EMBL" id="MFD0862888.1"/>
    </source>
</evidence>
<feature type="domain" description="SnoaL-like" evidence="2">
    <location>
        <begin position="31"/>
        <end position="145"/>
    </location>
</feature>
<feature type="chain" id="PRO_5046558007" evidence="1">
    <location>
        <begin position="22"/>
        <end position="171"/>
    </location>
</feature>
<feature type="signal peptide" evidence="1">
    <location>
        <begin position="1"/>
        <end position="21"/>
    </location>
</feature>
<dbReference type="SUPFAM" id="SSF54427">
    <property type="entry name" value="NTF2-like"/>
    <property type="match status" value="1"/>
</dbReference>
<evidence type="ECO:0000259" key="2">
    <source>
        <dbReference type="Pfam" id="PF13474"/>
    </source>
</evidence>
<protein>
    <submittedName>
        <fullName evidence="3">Nuclear transport factor 2 family protein</fullName>
    </submittedName>
</protein>
<keyword evidence="4" id="KW-1185">Reference proteome</keyword>
<gene>
    <name evidence="3" type="ORF">ACFQ1M_11800</name>
</gene>
<keyword evidence="1" id="KW-0732">Signal</keyword>
<evidence type="ECO:0000313" key="4">
    <source>
        <dbReference type="Proteomes" id="UP001596978"/>
    </source>
</evidence>
<dbReference type="InterPro" id="IPR037401">
    <property type="entry name" value="SnoaL-like"/>
</dbReference>
<dbReference type="EMBL" id="JBHTJH010000017">
    <property type="protein sequence ID" value="MFD0862888.1"/>
    <property type="molecule type" value="Genomic_DNA"/>
</dbReference>
<accession>A0ABW3CYK5</accession>
<dbReference type="Proteomes" id="UP001596978">
    <property type="component" value="Unassembled WGS sequence"/>
</dbReference>
<dbReference type="InterPro" id="IPR032710">
    <property type="entry name" value="NTF2-like_dom_sf"/>
</dbReference>
<comment type="caution">
    <text evidence="3">The sequence shown here is derived from an EMBL/GenBank/DDBJ whole genome shotgun (WGS) entry which is preliminary data.</text>
</comment>
<sequence length="171" mass="19455">MKTTILAITMFVAFGTSFCQAQNTFVEEEKVSTVLDAWHKAAAEANFEEYFGHMTEDAIFIGTDATENWTFAEFKKFSKPYFDKGKAWSFSAVERHIFFADNGKIAWFDELLDTQMKLCRGSGVLELQKGGDWKIVHYVLSLAIPNENVEQIVGLKSTKDSILTKMLKEKQ</sequence>
<dbReference type="Pfam" id="PF13474">
    <property type="entry name" value="SnoaL_3"/>
    <property type="match status" value="1"/>
</dbReference>
<dbReference type="RefSeq" id="WP_386410843.1">
    <property type="nucleotide sequence ID" value="NZ_JBHTJH010000017.1"/>
</dbReference>
<proteinExistence type="predicted"/>